<dbReference type="FunFam" id="3.40.630.30:FF:000047">
    <property type="entry name" value="Acetyltransferase, GNAT family"/>
    <property type="match status" value="1"/>
</dbReference>
<proteinExistence type="predicted"/>
<evidence type="ECO:0000313" key="3">
    <source>
        <dbReference type="EMBL" id="CUH60879.1"/>
    </source>
</evidence>
<dbReference type="PROSITE" id="PS51186">
    <property type="entry name" value="GNAT"/>
    <property type="match status" value="1"/>
</dbReference>
<protein>
    <submittedName>
        <fullName evidence="3">Ribosomal-protein-L7/L12-serine acetyltransferase</fullName>
    </submittedName>
</protein>
<dbReference type="AlphaFoldDB" id="A0A0P1F0E2"/>
<accession>A0A0P1F0E2</accession>
<feature type="region of interest" description="Disordered" evidence="1">
    <location>
        <begin position="1"/>
        <end position="21"/>
    </location>
</feature>
<keyword evidence="3" id="KW-0808">Transferase</keyword>
<dbReference type="GO" id="GO:0008999">
    <property type="term" value="F:protein-N-terminal-alanine acetyltransferase activity"/>
    <property type="evidence" value="ECO:0007669"/>
    <property type="project" value="TreeGrafter"/>
</dbReference>
<dbReference type="Proteomes" id="UP000051298">
    <property type="component" value="Unassembled WGS sequence"/>
</dbReference>
<evidence type="ECO:0000256" key="1">
    <source>
        <dbReference type="SAM" id="MobiDB-lite"/>
    </source>
</evidence>
<dbReference type="GO" id="GO:1990189">
    <property type="term" value="F:protein N-terminal-serine acetyltransferase activity"/>
    <property type="evidence" value="ECO:0007669"/>
    <property type="project" value="TreeGrafter"/>
</dbReference>
<dbReference type="PANTHER" id="PTHR43441:SF2">
    <property type="entry name" value="FAMILY ACETYLTRANSFERASE, PUTATIVE (AFU_ORTHOLOGUE AFUA_7G00850)-RELATED"/>
    <property type="match status" value="1"/>
</dbReference>
<feature type="domain" description="N-acetyltransferase" evidence="2">
    <location>
        <begin position="38"/>
        <end position="183"/>
    </location>
</feature>
<evidence type="ECO:0000259" key="2">
    <source>
        <dbReference type="PROSITE" id="PS51186"/>
    </source>
</evidence>
<dbReference type="InterPro" id="IPR000182">
    <property type="entry name" value="GNAT_dom"/>
</dbReference>
<dbReference type="GO" id="GO:0005737">
    <property type="term" value="C:cytoplasm"/>
    <property type="evidence" value="ECO:0007669"/>
    <property type="project" value="TreeGrafter"/>
</dbReference>
<dbReference type="Gene3D" id="3.40.630.30">
    <property type="match status" value="1"/>
</dbReference>
<dbReference type="SUPFAM" id="SSF55729">
    <property type="entry name" value="Acyl-CoA N-acyltransferases (Nat)"/>
    <property type="match status" value="1"/>
</dbReference>
<evidence type="ECO:0000313" key="4">
    <source>
        <dbReference type="Proteomes" id="UP000051298"/>
    </source>
</evidence>
<dbReference type="InterPro" id="IPR051908">
    <property type="entry name" value="Ribosomal_N-acetyltransferase"/>
</dbReference>
<reference evidence="3 4" key="1">
    <citation type="submission" date="2015-09" db="EMBL/GenBank/DDBJ databases">
        <authorList>
            <consortium name="Swine Surveillance"/>
        </authorList>
    </citation>
    <scope>NUCLEOTIDE SEQUENCE [LARGE SCALE GENOMIC DNA]</scope>
    <source>
        <strain evidence="3 4">CECT 5294</strain>
    </source>
</reference>
<dbReference type="PANTHER" id="PTHR43441">
    <property type="entry name" value="RIBOSOMAL-PROTEIN-SERINE ACETYLTRANSFERASE"/>
    <property type="match status" value="1"/>
</dbReference>
<dbReference type="EMBL" id="CYRX01000031">
    <property type="protein sequence ID" value="CUH60879.1"/>
    <property type="molecule type" value="Genomic_DNA"/>
</dbReference>
<sequence length="237" mass="27115">MKQDFSVEGFSAPPRPSGITLHGQTVRLEPLDPDRHALGLYEANTTDTDDRNWAYLPYGPFHDFPSYRAWLESETGREDPVFFTIIRLSDNRPVGVASFLRINPGDGSIEVGHIHFSPLLQRTIEATEALFLMMKWAFDSGYRRYEWKCHALNVKSRAAAQRLGLSYEGVFRQATISKGRNRNTAWFAAIDSEWPALRACFERYLSPDNFDSENRPRVSLSSLTRPLLYKTDSLDFS</sequence>
<dbReference type="InterPro" id="IPR016181">
    <property type="entry name" value="Acyl_CoA_acyltransferase"/>
</dbReference>
<organism evidence="3 4">
    <name type="scientific">Thalassobacter stenotrophicus</name>
    <dbReference type="NCBI Taxonomy" id="266809"/>
    <lineage>
        <taxon>Bacteria</taxon>
        <taxon>Pseudomonadati</taxon>
        <taxon>Pseudomonadota</taxon>
        <taxon>Alphaproteobacteria</taxon>
        <taxon>Rhodobacterales</taxon>
        <taxon>Roseobacteraceae</taxon>
        <taxon>Thalassobacter</taxon>
    </lineage>
</organism>
<dbReference type="Pfam" id="PF13302">
    <property type="entry name" value="Acetyltransf_3"/>
    <property type="match status" value="1"/>
</dbReference>
<name>A0A0P1F0E2_9RHOB</name>
<gene>
    <name evidence="3" type="ORF">THS5294_02175</name>
</gene>
<dbReference type="RefSeq" id="WP_058123755.1">
    <property type="nucleotide sequence ID" value="NZ_CYRX01000031.1"/>
</dbReference>